<dbReference type="Proteomes" id="UP000192448">
    <property type="component" value="Unassembled WGS sequence"/>
</dbReference>
<organism evidence="2 3">
    <name type="scientific">Mycobacterium aquaticum</name>
    <dbReference type="NCBI Taxonomy" id="1927124"/>
    <lineage>
        <taxon>Bacteria</taxon>
        <taxon>Bacillati</taxon>
        <taxon>Actinomycetota</taxon>
        <taxon>Actinomycetes</taxon>
        <taxon>Mycobacteriales</taxon>
        <taxon>Mycobacteriaceae</taxon>
        <taxon>Mycobacterium</taxon>
    </lineage>
</organism>
<name>A0A1X0A8R2_9MYCO</name>
<keyword evidence="3" id="KW-1185">Reference proteome</keyword>
<dbReference type="PANTHER" id="PTHR43293:SF3">
    <property type="entry name" value="CHOLESTEROL RING-CLEAVING HYDROLASE IPDB SUBUNIT"/>
    <property type="match status" value="1"/>
</dbReference>
<dbReference type="InterPro" id="IPR004165">
    <property type="entry name" value="CoA_trans_fam_I"/>
</dbReference>
<dbReference type="AlphaFoldDB" id="A0A1X0A8R2"/>
<dbReference type="STRING" id="1927124.BST13_32115"/>
<dbReference type="GO" id="GO:0008410">
    <property type="term" value="F:CoA-transferase activity"/>
    <property type="evidence" value="ECO:0007669"/>
    <property type="project" value="InterPro"/>
</dbReference>
<dbReference type="RefSeq" id="WP_083169350.1">
    <property type="nucleotide sequence ID" value="NZ_MVHF01000050.1"/>
</dbReference>
<comment type="similarity">
    <text evidence="1">Belongs to the 3-oxoacid CoA-transferase subunit B family.</text>
</comment>
<protein>
    <recommendedName>
        <fullName evidence="4">CoA-transferase</fullName>
    </recommendedName>
</protein>
<proteinExistence type="inferred from homology"/>
<dbReference type="PANTHER" id="PTHR43293">
    <property type="entry name" value="ACETATE COA-TRANSFERASE YDIF"/>
    <property type="match status" value="1"/>
</dbReference>
<dbReference type="InterPro" id="IPR037171">
    <property type="entry name" value="NagB/RpiA_transferase-like"/>
</dbReference>
<evidence type="ECO:0000313" key="2">
    <source>
        <dbReference type="EMBL" id="ORA26305.1"/>
    </source>
</evidence>
<comment type="caution">
    <text evidence="2">The sequence shown here is derived from an EMBL/GenBank/DDBJ whole genome shotgun (WGS) entry which is preliminary data.</text>
</comment>
<dbReference type="SUPFAM" id="SSF100950">
    <property type="entry name" value="NagB/RpiA/CoA transferase-like"/>
    <property type="match status" value="1"/>
</dbReference>
<dbReference type="Gene3D" id="3.40.1080.10">
    <property type="entry name" value="Glutaconate Coenzyme A-transferase"/>
    <property type="match status" value="1"/>
</dbReference>
<accession>A0A1X0A8R2</accession>
<evidence type="ECO:0008006" key="4">
    <source>
        <dbReference type="Google" id="ProtNLM"/>
    </source>
</evidence>
<dbReference type="OrthoDB" id="9813111at2"/>
<evidence type="ECO:0000313" key="3">
    <source>
        <dbReference type="Proteomes" id="UP000192448"/>
    </source>
</evidence>
<sequence>MTDLHEICPPDDTLDHDPTPLEIMATVIAHDLRDGEWVEVGANLPVPRAGALLAHLTRGPNMTVMLAMTKAYLRNEPVIQDFEYITDVSAMRWAEAYYRHDRLLAEQRRRRARGVFYCGGLQIDAYGNANLIGVGDNYNSLALRGPGTIGTCNATFQSSRWHLVTTAHSPRVLVEQCDFVSALGYGRGEPEARADLGSANGGPTSIITPMCVFGFDPTTRRAVLHSTHPGVTVDEVRAKTGFAFDAPETVPVTAGPTEDELRILRTRIDPQGALR</sequence>
<dbReference type="SMART" id="SM00882">
    <property type="entry name" value="CoA_trans"/>
    <property type="match status" value="1"/>
</dbReference>
<dbReference type="Pfam" id="PF01144">
    <property type="entry name" value="CoA_trans"/>
    <property type="match status" value="1"/>
</dbReference>
<gene>
    <name evidence="2" type="ORF">BST13_32115</name>
</gene>
<dbReference type="EMBL" id="MVHF01000050">
    <property type="protein sequence ID" value="ORA26305.1"/>
    <property type="molecule type" value="Genomic_DNA"/>
</dbReference>
<reference evidence="2 3" key="1">
    <citation type="submission" date="2017-02" db="EMBL/GenBank/DDBJ databases">
        <title>The new phylogeny of genus Mycobacterium.</title>
        <authorList>
            <person name="Tortoli E."/>
            <person name="Trovato A."/>
            <person name="Cirillo D.M."/>
        </authorList>
    </citation>
    <scope>NUCLEOTIDE SEQUENCE [LARGE SCALE GENOMIC DNA]</scope>
    <source>
        <strain evidence="2 3">RW6</strain>
    </source>
</reference>
<evidence type="ECO:0000256" key="1">
    <source>
        <dbReference type="ARBA" id="ARBA00007047"/>
    </source>
</evidence>